<protein>
    <recommendedName>
        <fullName evidence="7">DNA excision repair protein ERCC-1</fullName>
    </recommendedName>
</protein>
<evidence type="ECO:0000256" key="4">
    <source>
        <dbReference type="ARBA" id="ARBA00023125"/>
    </source>
</evidence>
<accession>A0AAV1HT14</accession>
<dbReference type="Gene3D" id="3.40.50.10130">
    <property type="match status" value="1"/>
</dbReference>
<comment type="subcellular location">
    <subcellularLocation>
        <location evidence="1">Nucleus</location>
    </subcellularLocation>
</comment>
<dbReference type="GO" id="GO:0070914">
    <property type="term" value="P:UV-damage excision repair"/>
    <property type="evidence" value="ECO:0007669"/>
    <property type="project" value="TreeGrafter"/>
</dbReference>
<reference evidence="10 11" key="1">
    <citation type="submission" date="2023-10" db="EMBL/GenBank/DDBJ databases">
        <authorList>
            <person name="Maclean D."/>
            <person name="Macfadyen A."/>
        </authorList>
    </citation>
    <scope>NUCLEOTIDE SEQUENCE [LARGE SCALE GENOMIC DNA]</scope>
</reference>
<evidence type="ECO:0000256" key="5">
    <source>
        <dbReference type="ARBA" id="ARBA00023204"/>
    </source>
</evidence>
<dbReference type="PANTHER" id="PTHR12749">
    <property type="entry name" value="EXCISION REPAIR CROSS-COMPLEMENTING 1 ERCC1"/>
    <property type="match status" value="1"/>
</dbReference>
<dbReference type="GO" id="GO:0006302">
    <property type="term" value="P:double-strand break repair"/>
    <property type="evidence" value="ECO:0007669"/>
    <property type="project" value="UniProtKB-ARBA"/>
</dbReference>
<evidence type="ECO:0000259" key="9">
    <source>
        <dbReference type="Pfam" id="PF03834"/>
    </source>
</evidence>
<evidence type="ECO:0000313" key="10">
    <source>
        <dbReference type="EMBL" id="CAK0737924.1"/>
    </source>
</evidence>
<dbReference type="GO" id="GO:0000110">
    <property type="term" value="C:nucleotide-excision repair factor 1 complex"/>
    <property type="evidence" value="ECO:0007669"/>
    <property type="project" value="TreeGrafter"/>
</dbReference>
<name>A0AAV1HT14_9CHLO</name>
<feature type="compositionally biased region" description="Low complexity" evidence="8">
    <location>
        <begin position="99"/>
        <end position="120"/>
    </location>
</feature>
<dbReference type="AlphaFoldDB" id="A0AAV1HT14"/>
<dbReference type="GO" id="GO:0006312">
    <property type="term" value="P:mitotic recombination"/>
    <property type="evidence" value="ECO:0007669"/>
    <property type="project" value="TreeGrafter"/>
</dbReference>
<dbReference type="SUPFAM" id="SSF52980">
    <property type="entry name" value="Restriction endonuclease-like"/>
    <property type="match status" value="1"/>
</dbReference>
<keyword evidence="11" id="KW-1185">Reference proteome</keyword>
<dbReference type="CDD" id="cd22325">
    <property type="entry name" value="ERCC1_C-like"/>
    <property type="match status" value="1"/>
</dbReference>
<dbReference type="Gene3D" id="1.10.150.20">
    <property type="entry name" value="5' to 3' exonuclease, C-terminal subdomain"/>
    <property type="match status" value="1"/>
</dbReference>
<keyword evidence="5" id="KW-0234">DNA repair</keyword>
<evidence type="ECO:0000256" key="2">
    <source>
        <dbReference type="ARBA" id="ARBA00008283"/>
    </source>
</evidence>
<dbReference type="InterPro" id="IPR047260">
    <property type="entry name" value="ERCC1-like_central_dom"/>
</dbReference>
<keyword evidence="3" id="KW-0227">DNA damage</keyword>
<feature type="compositionally biased region" description="Polar residues" evidence="8">
    <location>
        <begin position="39"/>
        <end position="54"/>
    </location>
</feature>
<evidence type="ECO:0000256" key="7">
    <source>
        <dbReference type="ARBA" id="ARBA00071993"/>
    </source>
</evidence>
<keyword evidence="6" id="KW-0539">Nucleus</keyword>
<dbReference type="GO" id="GO:0003697">
    <property type="term" value="F:single-stranded DNA binding"/>
    <property type="evidence" value="ECO:0007669"/>
    <property type="project" value="TreeGrafter"/>
</dbReference>
<dbReference type="Pfam" id="PF03834">
    <property type="entry name" value="Rad10"/>
    <property type="match status" value="1"/>
</dbReference>
<dbReference type="GO" id="GO:0003684">
    <property type="term" value="F:damaged DNA binding"/>
    <property type="evidence" value="ECO:0007669"/>
    <property type="project" value="InterPro"/>
</dbReference>
<evidence type="ECO:0000256" key="1">
    <source>
        <dbReference type="ARBA" id="ARBA00004123"/>
    </source>
</evidence>
<feature type="domain" description="ERCC1-like central" evidence="9">
    <location>
        <begin position="156"/>
        <end position="268"/>
    </location>
</feature>
<dbReference type="SUPFAM" id="SSF47781">
    <property type="entry name" value="RuvA domain 2-like"/>
    <property type="match status" value="1"/>
</dbReference>
<dbReference type="FunFam" id="3.40.50.10130:FF:000001">
    <property type="entry name" value="DNA excision repair protein ERCC-1"/>
    <property type="match status" value="1"/>
</dbReference>
<dbReference type="Proteomes" id="UP001314263">
    <property type="component" value="Unassembled WGS sequence"/>
</dbReference>
<dbReference type="InterPro" id="IPR011335">
    <property type="entry name" value="Restrct_endonuc-II-like"/>
</dbReference>
<dbReference type="EMBL" id="CAUYUE010000002">
    <property type="protein sequence ID" value="CAK0737924.1"/>
    <property type="molecule type" value="Genomic_DNA"/>
</dbReference>
<dbReference type="InterPro" id="IPR004579">
    <property type="entry name" value="ERCC1/RAD10/SWI10"/>
</dbReference>
<dbReference type="GO" id="GO:0070522">
    <property type="term" value="C:ERCC4-ERCC1 complex"/>
    <property type="evidence" value="ECO:0007669"/>
    <property type="project" value="TreeGrafter"/>
</dbReference>
<evidence type="ECO:0000256" key="8">
    <source>
        <dbReference type="SAM" id="MobiDB-lite"/>
    </source>
</evidence>
<dbReference type="NCBIfam" id="TIGR00597">
    <property type="entry name" value="rad10"/>
    <property type="match status" value="1"/>
</dbReference>
<gene>
    <name evidence="10" type="ORF">CVIRNUC_000968</name>
</gene>
<dbReference type="InterPro" id="IPR010994">
    <property type="entry name" value="RuvA_2-like"/>
</dbReference>
<feature type="region of interest" description="Disordered" evidence="8">
    <location>
        <begin position="1"/>
        <end position="122"/>
    </location>
</feature>
<sequence>MSGNDTSHGQPTKKRPLIQLPSLREVQSSEQARAPTSHFRPSTSLPTAGGSSQRDAQRLPESSARPVTDQYGQGTGVFSPAHTTLSASSGQHAAPPRPQQEAVPAHQQQQQHPPSAVAPHLQHAGLQGEPVRRSVQYTSMPVMAAPPPQQVNPNAIMVSKRQEGNPVLKHIRNVRWQYADIVPDYQMGQQTCALFLSLRYHLLKPQYIYGRIKELQRAYRLRVLLCHVDTEDAVDPLAQVTKAALLNDCTLFCAWSPLECARYLETLKSYETKPADLIQGRVEEDYMSKLNATFTTVRGINKTDVLTLAGAFKTAAGVLQAGMQELSALPGIGPTKVKRLYETFHEPFKKTMRLGPLQFSPTQAAAGSQGTEQASHAASGVAEGVLTASAMVVPMESVMEDPDQDHIDEGL</sequence>
<evidence type="ECO:0000256" key="6">
    <source>
        <dbReference type="ARBA" id="ARBA00023242"/>
    </source>
</evidence>
<organism evidence="10 11">
    <name type="scientific">Coccomyxa viridis</name>
    <dbReference type="NCBI Taxonomy" id="1274662"/>
    <lineage>
        <taxon>Eukaryota</taxon>
        <taxon>Viridiplantae</taxon>
        <taxon>Chlorophyta</taxon>
        <taxon>core chlorophytes</taxon>
        <taxon>Trebouxiophyceae</taxon>
        <taxon>Trebouxiophyceae incertae sedis</taxon>
        <taxon>Coccomyxaceae</taxon>
        <taxon>Coccomyxa</taxon>
    </lineage>
</organism>
<evidence type="ECO:0000313" key="11">
    <source>
        <dbReference type="Proteomes" id="UP001314263"/>
    </source>
</evidence>
<proteinExistence type="inferred from homology"/>
<dbReference type="PANTHER" id="PTHR12749:SF0">
    <property type="entry name" value="DNA EXCISION REPAIR PROTEIN ERCC-1"/>
    <property type="match status" value="1"/>
</dbReference>
<dbReference type="FunFam" id="1.10.150.20:FF:000017">
    <property type="entry name" value="DNA excision repair protein ERCC-1"/>
    <property type="match status" value="1"/>
</dbReference>
<dbReference type="Pfam" id="PF14520">
    <property type="entry name" value="HHH_5"/>
    <property type="match status" value="1"/>
</dbReference>
<comment type="similarity">
    <text evidence="2">Belongs to the ERCC1/RAD10/SWI10 family.</text>
</comment>
<comment type="caution">
    <text evidence="10">The sequence shown here is derived from an EMBL/GenBank/DDBJ whole genome shotgun (WGS) entry which is preliminary data.</text>
</comment>
<feature type="compositionally biased region" description="Polar residues" evidence="8">
    <location>
        <begin position="1"/>
        <end position="10"/>
    </location>
</feature>
<feature type="compositionally biased region" description="Polar residues" evidence="8">
    <location>
        <begin position="81"/>
        <end position="91"/>
    </location>
</feature>
<dbReference type="GO" id="GO:0006289">
    <property type="term" value="P:nucleotide-excision repair"/>
    <property type="evidence" value="ECO:0007669"/>
    <property type="project" value="UniProtKB-ARBA"/>
</dbReference>
<evidence type="ECO:0000256" key="3">
    <source>
        <dbReference type="ARBA" id="ARBA00022763"/>
    </source>
</evidence>
<keyword evidence="4" id="KW-0238">DNA-binding</keyword>